<evidence type="ECO:0000259" key="4">
    <source>
        <dbReference type="PROSITE" id="PS50043"/>
    </source>
</evidence>
<dbReference type="PANTHER" id="PTHR44688">
    <property type="entry name" value="DNA-BINDING TRANSCRIPTIONAL ACTIVATOR DEVR_DOSR"/>
    <property type="match status" value="1"/>
</dbReference>
<evidence type="ECO:0000256" key="2">
    <source>
        <dbReference type="ARBA" id="ARBA00023125"/>
    </source>
</evidence>
<evidence type="ECO:0000313" key="8">
    <source>
        <dbReference type="EMBL" id="CCO21299.1"/>
    </source>
</evidence>
<evidence type="ECO:0000313" key="5">
    <source>
        <dbReference type="EMBL" id="CCO21186.1"/>
    </source>
</evidence>
<dbReference type="GO" id="GO:0003677">
    <property type="term" value="F:DNA binding"/>
    <property type="evidence" value="ECO:0007669"/>
    <property type="project" value="UniProtKB-KW"/>
</dbReference>
<evidence type="ECO:0000313" key="7">
    <source>
        <dbReference type="EMBL" id="CCO21251.1"/>
    </source>
</evidence>
<dbReference type="Gene3D" id="1.10.10.10">
    <property type="entry name" value="Winged helix-like DNA-binding domain superfamily/Winged helix DNA-binding domain"/>
    <property type="match status" value="1"/>
</dbReference>
<dbReference type="Pfam" id="PF00196">
    <property type="entry name" value="GerE"/>
    <property type="match status" value="1"/>
</dbReference>
<dbReference type="PANTHER" id="PTHR44688:SF16">
    <property type="entry name" value="DNA-BINDING TRANSCRIPTIONAL ACTIVATOR DEVR_DOSR"/>
    <property type="match status" value="1"/>
</dbReference>
<dbReference type="InterPro" id="IPR036388">
    <property type="entry name" value="WH-like_DNA-bd_sf"/>
</dbReference>
<organism evidence="7">
    <name type="scientific">termite gut metagenome</name>
    <dbReference type="NCBI Taxonomy" id="433724"/>
    <lineage>
        <taxon>unclassified sequences</taxon>
        <taxon>metagenomes</taxon>
        <taxon>organismal metagenomes</taxon>
    </lineage>
</organism>
<dbReference type="EMBL" id="HF548289">
    <property type="protein sequence ID" value="CCO21251.1"/>
    <property type="molecule type" value="Genomic_DNA"/>
</dbReference>
<dbReference type="PROSITE" id="PS50043">
    <property type="entry name" value="HTH_LUXR_2"/>
    <property type="match status" value="1"/>
</dbReference>
<dbReference type="EMBL" id="HF548287">
    <property type="protein sequence ID" value="CCO21186.1"/>
    <property type="molecule type" value="Genomic_DNA"/>
</dbReference>
<dbReference type="AlphaFoldDB" id="S0DGE1"/>
<dbReference type="SMART" id="SM00421">
    <property type="entry name" value="HTH_LUXR"/>
    <property type="match status" value="1"/>
</dbReference>
<dbReference type="EMBL" id="HF548291">
    <property type="protein sequence ID" value="CCO21299.1"/>
    <property type="molecule type" value="Genomic_DNA"/>
</dbReference>
<dbReference type="PRINTS" id="PR00038">
    <property type="entry name" value="HTHLUXR"/>
</dbReference>
<gene>
    <name evidence="5" type="ORF">BN138_374</name>
    <name evidence="6" type="ORF">BN138_418</name>
    <name evidence="7" type="ORF">BN138_439</name>
    <name evidence="8" type="ORF">BN138_487</name>
</gene>
<dbReference type="Gene3D" id="1.20.120.520">
    <property type="entry name" value="nmb1532 protein domain like"/>
    <property type="match status" value="1"/>
</dbReference>
<dbReference type="SUPFAM" id="SSF46894">
    <property type="entry name" value="C-terminal effector domain of the bipartite response regulators"/>
    <property type="match status" value="1"/>
</dbReference>
<dbReference type="EMBL" id="HF548288">
    <property type="protein sequence ID" value="CCO21230.1"/>
    <property type="molecule type" value="Genomic_DNA"/>
</dbReference>
<dbReference type="CDD" id="cd06170">
    <property type="entry name" value="LuxR_C_like"/>
    <property type="match status" value="1"/>
</dbReference>
<protein>
    <submittedName>
        <fullName evidence="7">Putative transcriptional regulator</fullName>
    </submittedName>
</protein>
<feature type="domain" description="HTH luxR-type" evidence="4">
    <location>
        <begin position="231"/>
        <end position="296"/>
    </location>
</feature>
<evidence type="ECO:0000256" key="3">
    <source>
        <dbReference type="ARBA" id="ARBA00023163"/>
    </source>
</evidence>
<dbReference type="InterPro" id="IPR016032">
    <property type="entry name" value="Sig_transdc_resp-reg_C-effctor"/>
</dbReference>
<evidence type="ECO:0000256" key="1">
    <source>
        <dbReference type="ARBA" id="ARBA00023015"/>
    </source>
</evidence>
<accession>S0DGE1</accession>
<name>S0DGE1_9ZZZZ</name>
<dbReference type="InterPro" id="IPR000792">
    <property type="entry name" value="Tscrpt_reg_LuxR_C"/>
</dbReference>
<reference evidence="7" key="1">
    <citation type="submission" date="2012-10" db="EMBL/GenBank/DDBJ databases">
        <authorList>
            <person name="Sandrine L."/>
        </authorList>
    </citation>
    <scope>NUCLEOTIDE SEQUENCE</scope>
</reference>
<dbReference type="GO" id="GO:0006355">
    <property type="term" value="P:regulation of DNA-templated transcription"/>
    <property type="evidence" value="ECO:0007669"/>
    <property type="project" value="InterPro"/>
</dbReference>
<keyword evidence="2" id="KW-0238">DNA-binding</keyword>
<proteinExistence type="predicted"/>
<dbReference type="Pfam" id="PF01814">
    <property type="entry name" value="Hemerythrin"/>
    <property type="match status" value="1"/>
</dbReference>
<sequence length="304" mass="34513">MFHENTKMADVVLTNSRLFSILPYFGIELGFGEKSVRQVCAERGVSAPLVLLVCNIYTFDDWSPEPGQLRQVPVEGIVDYLERSHRDYLEVRMPRITDAVLGLAGEIVGSFFEKYRQEVVAHFRYEEEVVFPYIRQLLDGGKGKPDYRISEYESNHSDIDAALEDLKNIIIKYLPREYTLARCHPVLVELFEFEFDLRKHTRLEDDVLIPLVQRIDTAADGAVKAGNGADGHKGGIELSEREKETLAALARGLSNKEIADRLFISTHTVISHRKNIVRKTGIKTVSGLTLYALFNNLVSQDDLR</sequence>
<evidence type="ECO:0000313" key="6">
    <source>
        <dbReference type="EMBL" id="CCO21230.1"/>
    </source>
</evidence>
<reference evidence="7" key="2">
    <citation type="journal article" date="2013" name="Biotechnol. Biofuels">
        <title>Mining for hemicellulases in the fungus-growing termite Pseudacanthotermes militaris using functional metagenomics.</title>
        <authorList>
            <person name="Bastien G."/>
            <person name="Arnal G."/>
            <person name="Bozonnet S."/>
            <person name="Laguerre S."/>
            <person name="Ferreira F."/>
            <person name="Faure R."/>
            <person name="Henrissat B."/>
            <person name="Lefevre F."/>
            <person name="Robe P."/>
            <person name="Bouchez O."/>
            <person name="Noirot C."/>
            <person name="Dumon C."/>
            <person name="O'Donohue M."/>
        </authorList>
    </citation>
    <scope>NUCLEOTIDE SEQUENCE</scope>
</reference>
<dbReference type="InterPro" id="IPR012312">
    <property type="entry name" value="Hemerythrin-like"/>
</dbReference>
<dbReference type="PROSITE" id="PS00622">
    <property type="entry name" value="HTH_LUXR_1"/>
    <property type="match status" value="1"/>
</dbReference>
<keyword evidence="3" id="KW-0804">Transcription</keyword>
<keyword evidence="1" id="KW-0805">Transcription regulation</keyword>